<keyword evidence="6" id="KW-0804">Transcription</keyword>
<keyword evidence="2" id="KW-0058">Aromatic hydrocarbons catabolism</keyword>
<dbReference type="Gene3D" id="1.10.10.60">
    <property type="entry name" value="Homeodomain-like"/>
    <property type="match status" value="1"/>
</dbReference>
<dbReference type="RefSeq" id="WP_126050446.1">
    <property type="nucleotide sequence ID" value="NZ_QYTV02000004.1"/>
</dbReference>
<keyword evidence="5" id="KW-0238">DNA-binding</keyword>
<feature type="domain" description="Sigma-54 factor interaction" evidence="8">
    <location>
        <begin position="140"/>
        <end position="369"/>
    </location>
</feature>
<dbReference type="InterPro" id="IPR002078">
    <property type="entry name" value="Sigma_54_int"/>
</dbReference>
<proteinExistence type="predicted"/>
<dbReference type="PANTHER" id="PTHR32071">
    <property type="entry name" value="TRANSCRIPTIONAL REGULATORY PROTEIN"/>
    <property type="match status" value="1"/>
</dbReference>
<dbReference type="InterPro" id="IPR027417">
    <property type="entry name" value="P-loop_NTPase"/>
</dbReference>
<dbReference type="NCBIfam" id="TIGR00229">
    <property type="entry name" value="sensory_box"/>
    <property type="match status" value="1"/>
</dbReference>
<dbReference type="CDD" id="cd00130">
    <property type="entry name" value="PAS"/>
    <property type="match status" value="1"/>
</dbReference>
<feature type="domain" description="PAS" evidence="9">
    <location>
        <begin position="13"/>
        <end position="58"/>
    </location>
</feature>
<keyword evidence="11" id="KW-1185">Reference proteome</keyword>
<dbReference type="InterPro" id="IPR058031">
    <property type="entry name" value="AAA_lid_NorR"/>
</dbReference>
<dbReference type="InterPro" id="IPR030828">
    <property type="entry name" value="HTH_TyrR"/>
</dbReference>
<dbReference type="PROSITE" id="PS00675">
    <property type="entry name" value="SIGMA54_INTERACT_1"/>
    <property type="match status" value="1"/>
</dbReference>
<keyword evidence="1" id="KW-0547">Nucleotide-binding</keyword>
<dbReference type="Pfam" id="PF00158">
    <property type="entry name" value="Sigma54_activat"/>
    <property type="match status" value="1"/>
</dbReference>
<evidence type="ECO:0000256" key="2">
    <source>
        <dbReference type="ARBA" id="ARBA00022797"/>
    </source>
</evidence>
<dbReference type="Pfam" id="PF13426">
    <property type="entry name" value="PAS_9"/>
    <property type="match status" value="1"/>
</dbReference>
<evidence type="ECO:0000259" key="9">
    <source>
        <dbReference type="PROSITE" id="PS50112"/>
    </source>
</evidence>
<evidence type="ECO:0000256" key="1">
    <source>
        <dbReference type="ARBA" id="ARBA00022741"/>
    </source>
</evidence>
<dbReference type="EMBL" id="QYTV02000004">
    <property type="protein sequence ID" value="RST74109.1"/>
    <property type="molecule type" value="Genomic_DNA"/>
</dbReference>
<dbReference type="GO" id="GO:0006355">
    <property type="term" value="P:regulation of DNA-templated transcription"/>
    <property type="evidence" value="ECO:0007669"/>
    <property type="project" value="InterPro"/>
</dbReference>
<dbReference type="AlphaFoldDB" id="A0A429XZ80"/>
<dbReference type="GO" id="GO:0005524">
    <property type="term" value="F:ATP binding"/>
    <property type="evidence" value="ECO:0007669"/>
    <property type="project" value="UniProtKB-KW"/>
</dbReference>
<evidence type="ECO:0000256" key="3">
    <source>
        <dbReference type="ARBA" id="ARBA00022840"/>
    </source>
</evidence>
<dbReference type="FunFam" id="3.40.50.300:FF:000006">
    <property type="entry name" value="DNA-binding transcriptional regulator NtrC"/>
    <property type="match status" value="1"/>
</dbReference>
<dbReference type="Proteomes" id="UP000287156">
    <property type="component" value="Unassembled WGS sequence"/>
</dbReference>
<dbReference type="PROSITE" id="PS00688">
    <property type="entry name" value="SIGMA54_INTERACT_3"/>
    <property type="match status" value="1"/>
</dbReference>
<dbReference type="GO" id="GO:0003677">
    <property type="term" value="F:DNA binding"/>
    <property type="evidence" value="ECO:0007669"/>
    <property type="project" value="UniProtKB-KW"/>
</dbReference>
<dbReference type="SMART" id="SM00382">
    <property type="entry name" value="AAA"/>
    <property type="match status" value="1"/>
</dbReference>
<dbReference type="InterPro" id="IPR003593">
    <property type="entry name" value="AAA+_ATPase"/>
</dbReference>
<dbReference type="InterPro" id="IPR035965">
    <property type="entry name" value="PAS-like_dom_sf"/>
</dbReference>
<sequence length="451" mass="51228">MDQTNNANEIEITAETLKSLLDYSSDEIFIFNNKRQIIYVNGVCERNYGLKKEDLLGRYSNDLFEKEYWTPSIYPEVYIKKEPLSMIQKTNTGAELLTSAIPVLNDDNEVELVITTARELKNYKTINENNAMPEKELHGMIAHSNKIKNTITFAQKVAKTNSTVLIQGESGTGKGILARYIHQVSNRKDKPFLTINCAAIPEKLLESELFGYTKGAFTGAAPSGKTGLLEAANNGTVFLDEIGDISLVLQAKLLQVIQDKEFIPVGGQEKKKVNIRFIAATNRDLEKLIENGEFREDLYYRLNVIDITLPPLRERKEDITPLIYHFLNKFNKEYETNKLISQKCLTALTNYAWPGNIRQLENLIEKLVIVSDTIIDIHDLPETFNKKKKASIQLDSSLTLDGAVEQVKQQLIRDSFQKHKSSRKVAEELQVSQSTATRLIRKYCGELEVEQ</sequence>
<dbReference type="SUPFAM" id="SSF52540">
    <property type="entry name" value="P-loop containing nucleoside triphosphate hydrolases"/>
    <property type="match status" value="1"/>
</dbReference>
<accession>A0A429XZ80</accession>
<dbReference type="SUPFAM" id="SSF55785">
    <property type="entry name" value="PYP-like sensor domain (PAS domain)"/>
    <property type="match status" value="1"/>
</dbReference>
<keyword evidence="3" id="KW-0067">ATP-binding</keyword>
<evidence type="ECO:0000313" key="11">
    <source>
        <dbReference type="Proteomes" id="UP000287156"/>
    </source>
</evidence>
<dbReference type="InterPro" id="IPR025662">
    <property type="entry name" value="Sigma_54_int_dom_ATP-bd_1"/>
</dbReference>
<protein>
    <recommendedName>
        <fullName evidence="7">HTH-type transcriptional regulatory protein TyrR</fullName>
    </recommendedName>
</protein>
<dbReference type="OrthoDB" id="9771372at2"/>
<dbReference type="InterPro" id="IPR025944">
    <property type="entry name" value="Sigma_54_int_dom_CS"/>
</dbReference>
<gene>
    <name evidence="10" type="ORF">D4T97_010530</name>
</gene>
<reference evidence="10" key="1">
    <citation type="submission" date="2018-12" db="EMBL/GenBank/DDBJ databases">
        <authorList>
            <person name="Sun L."/>
            <person name="Chen Z."/>
        </authorList>
    </citation>
    <scope>NUCLEOTIDE SEQUENCE [LARGE SCALE GENOMIC DNA]</scope>
    <source>
        <strain evidence="10">3-2-2</strain>
    </source>
</reference>
<evidence type="ECO:0000256" key="7">
    <source>
        <dbReference type="ARBA" id="ARBA00029500"/>
    </source>
</evidence>
<evidence type="ECO:0000256" key="5">
    <source>
        <dbReference type="ARBA" id="ARBA00023125"/>
    </source>
</evidence>
<dbReference type="InterPro" id="IPR025943">
    <property type="entry name" value="Sigma_54_int_dom_ATP-bd_2"/>
</dbReference>
<dbReference type="PROSITE" id="PS50112">
    <property type="entry name" value="PAS"/>
    <property type="match status" value="1"/>
</dbReference>
<dbReference type="PROSITE" id="PS00676">
    <property type="entry name" value="SIGMA54_INTERACT_2"/>
    <property type="match status" value="1"/>
</dbReference>
<dbReference type="PROSITE" id="PS50045">
    <property type="entry name" value="SIGMA54_INTERACT_4"/>
    <property type="match status" value="1"/>
</dbReference>
<evidence type="ECO:0000256" key="6">
    <source>
        <dbReference type="ARBA" id="ARBA00023163"/>
    </source>
</evidence>
<name>A0A429XZ80_9BACI</name>
<dbReference type="Pfam" id="PF18024">
    <property type="entry name" value="HTH_50"/>
    <property type="match status" value="1"/>
</dbReference>
<dbReference type="Pfam" id="PF25601">
    <property type="entry name" value="AAA_lid_14"/>
    <property type="match status" value="1"/>
</dbReference>
<dbReference type="Gene3D" id="3.40.50.300">
    <property type="entry name" value="P-loop containing nucleotide triphosphate hydrolases"/>
    <property type="match status" value="1"/>
</dbReference>
<organism evidence="10 11">
    <name type="scientific">Siminovitchia acidinfaciens</name>
    <dbReference type="NCBI Taxonomy" id="2321395"/>
    <lineage>
        <taxon>Bacteria</taxon>
        <taxon>Bacillati</taxon>
        <taxon>Bacillota</taxon>
        <taxon>Bacilli</taxon>
        <taxon>Bacillales</taxon>
        <taxon>Bacillaceae</taxon>
        <taxon>Siminovitchia</taxon>
    </lineage>
</organism>
<dbReference type="InterPro" id="IPR000014">
    <property type="entry name" value="PAS"/>
</dbReference>
<dbReference type="CDD" id="cd00009">
    <property type="entry name" value="AAA"/>
    <property type="match status" value="1"/>
</dbReference>
<evidence type="ECO:0000256" key="4">
    <source>
        <dbReference type="ARBA" id="ARBA00023015"/>
    </source>
</evidence>
<dbReference type="Gene3D" id="1.10.8.60">
    <property type="match status" value="1"/>
</dbReference>
<evidence type="ECO:0000313" key="10">
    <source>
        <dbReference type="EMBL" id="RST74109.1"/>
    </source>
</evidence>
<evidence type="ECO:0000259" key="8">
    <source>
        <dbReference type="PROSITE" id="PS50045"/>
    </source>
</evidence>
<dbReference type="PANTHER" id="PTHR32071:SF57">
    <property type="entry name" value="C4-DICARBOXYLATE TRANSPORT TRANSCRIPTIONAL REGULATORY PROTEIN DCTD"/>
    <property type="match status" value="1"/>
</dbReference>
<comment type="caution">
    <text evidence="10">The sequence shown here is derived from an EMBL/GenBank/DDBJ whole genome shotgun (WGS) entry which is preliminary data.</text>
</comment>
<keyword evidence="4" id="KW-0805">Transcription regulation</keyword>
<dbReference type="Gene3D" id="3.30.450.20">
    <property type="entry name" value="PAS domain"/>
    <property type="match status" value="1"/>
</dbReference>